<feature type="compositionally biased region" description="Basic and acidic residues" evidence="1">
    <location>
        <begin position="70"/>
        <end position="87"/>
    </location>
</feature>
<gene>
    <name evidence="2" type="ORF">EXIGLDRAFT_783059</name>
</gene>
<protein>
    <submittedName>
        <fullName evidence="2">Uncharacterized protein</fullName>
    </submittedName>
</protein>
<keyword evidence="3" id="KW-1185">Reference proteome</keyword>
<evidence type="ECO:0000256" key="1">
    <source>
        <dbReference type="SAM" id="MobiDB-lite"/>
    </source>
</evidence>
<evidence type="ECO:0000313" key="3">
    <source>
        <dbReference type="Proteomes" id="UP000077266"/>
    </source>
</evidence>
<dbReference type="EMBL" id="KV426722">
    <property type="protein sequence ID" value="KZV78923.1"/>
    <property type="molecule type" value="Genomic_DNA"/>
</dbReference>
<sequence length="87" mass="9892">MRDRLVVQTETDIVDNLDTKGYRNQRIDLELDTPWIRDDSQASPLARSFPAATVDDPSRGARANSPPSRSRYDADTEREAYERGGHE</sequence>
<dbReference type="InParanoid" id="A0A166NA09"/>
<organism evidence="2 3">
    <name type="scientific">Exidia glandulosa HHB12029</name>
    <dbReference type="NCBI Taxonomy" id="1314781"/>
    <lineage>
        <taxon>Eukaryota</taxon>
        <taxon>Fungi</taxon>
        <taxon>Dikarya</taxon>
        <taxon>Basidiomycota</taxon>
        <taxon>Agaricomycotina</taxon>
        <taxon>Agaricomycetes</taxon>
        <taxon>Auriculariales</taxon>
        <taxon>Exidiaceae</taxon>
        <taxon>Exidia</taxon>
    </lineage>
</organism>
<evidence type="ECO:0000313" key="2">
    <source>
        <dbReference type="EMBL" id="KZV78923.1"/>
    </source>
</evidence>
<feature type="region of interest" description="Disordered" evidence="1">
    <location>
        <begin position="34"/>
        <end position="87"/>
    </location>
</feature>
<reference evidence="2 3" key="1">
    <citation type="journal article" date="2016" name="Mol. Biol. Evol.">
        <title>Comparative Genomics of Early-Diverging Mushroom-Forming Fungi Provides Insights into the Origins of Lignocellulose Decay Capabilities.</title>
        <authorList>
            <person name="Nagy L.G."/>
            <person name="Riley R."/>
            <person name="Tritt A."/>
            <person name="Adam C."/>
            <person name="Daum C."/>
            <person name="Floudas D."/>
            <person name="Sun H."/>
            <person name="Yadav J.S."/>
            <person name="Pangilinan J."/>
            <person name="Larsson K.H."/>
            <person name="Matsuura K."/>
            <person name="Barry K."/>
            <person name="Labutti K."/>
            <person name="Kuo R."/>
            <person name="Ohm R.A."/>
            <person name="Bhattacharya S.S."/>
            <person name="Shirouzu T."/>
            <person name="Yoshinaga Y."/>
            <person name="Martin F.M."/>
            <person name="Grigoriev I.V."/>
            <person name="Hibbett D.S."/>
        </authorList>
    </citation>
    <scope>NUCLEOTIDE SEQUENCE [LARGE SCALE GENOMIC DNA]</scope>
    <source>
        <strain evidence="2 3">HHB12029</strain>
    </source>
</reference>
<dbReference type="Proteomes" id="UP000077266">
    <property type="component" value="Unassembled WGS sequence"/>
</dbReference>
<proteinExistence type="predicted"/>
<dbReference type="AlphaFoldDB" id="A0A166NA09"/>
<accession>A0A166NA09</accession>
<name>A0A166NA09_EXIGL</name>